<dbReference type="PANTHER" id="PTHR11439">
    <property type="entry name" value="GAG-POL-RELATED RETROTRANSPOSON"/>
    <property type="match status" value="1"/>
</dbReference>
<dbReference type="PROSITE" id="PS50994">
    <property type="entry name" value="INTEGRASE"/>
    <property type="match status" value="1"/>
</dbReference>
<feature type="signal peptide" evidence="3">
    <location>
        <begin position="1"/>
        <end position="17"/>
    </location>
</feature>
<evidence type="ECO:0000259" key="4">
    <source>
        <dbReference type="PROSITE" id="PS50994"/>
    </source>
</evidence>
<feature type="chain" id="PRO_5027119436" evidence="3">
    <location>
        <begin position="18"/>
        <end position="2551"/>
    </location>
</feature>
<name>A0A6L2K4F0_TANCI</name>
<sequence>MMLMGVVAVKMVLTVAGVNEIHVAETFDWDEEEVSDDKKVTQVKVLMALADDELTVGKNHARNGEWIDITMIKGALPSSKVMPLTFQPHSSKERSGLGIMKHTKPETQYSLNKSVLGTVTVSKTEPTTPSVPTKVKGRVLVESSQSSKSSTGVKCNTCRSTIHFTTDHNKFYHFKRGEKIQTTKAREPTKKWCTAIATHPNPPTDDSEFHPLKEYTIKFLWMNGKNPLTLEFKIFIESTGRDYAKDAYVSHPSLEVLNGNYSSTEQVNSIQQLGEIIYIFSYTVPDPQDPKRKIQLTSIGLPFTSPNEGIHKSQPLPEGTSTDPKDLGGNVQPADKGLPSMVSDELVAKATPFPEGSRKDKDLERLKPPADMELQSNPVVDLSRTGSEYQVDETQSTRMRYHTLTKNKGKTSSEMEPDTQADEEEHQSPSLNKDKPKASYILTTQVSDSDSSSPDLKKYDSILPLTERASIEGYYKENVDHIEQTDKVIDAAMKSLDKNIIARGDLLNALNEVSEIPKAIQDTVTKDLVLNKKVIEATEAYTKNSTHLIKLLTLIMTEIKTDISLLKQDTLEIKSMMTEIYQAFKEKEELIKKDAEQVRLLAIIKLEVVKVVREEAKKIRIDRKRITSAKIKKIHEELGIQSTLPSPTLEQASSKSSKRKRKHIELELKVKVPGLECDRSLPEGYEDKVSVGTDLRKCCCPILRIEMMGVIIQLWIKSGEGPNGTMMIMSTENYEIPWKPNNMAQDAGNFKHTLKHMKEELTLVELGSHLCIEESFRVQDSDKPKGNNVVGPLNMVEHNNSSRYNDNMGKRKHRDTKSDPNKKPKVTYWKCGKPGHLKKHCKAGNVGNKANRSGTKGSVDGFTNPLKAFMSTPKLNDSILWHARLGHVHFTRMQDICKDRSESRETKPELTQGLGCKAVVRLPDPKLKTLGERGIKCIFVGYTDHSKAFRLYVIEPNDSVSINSIIESKDDIFDENRFSSVPRPSQKSLKDGTKDSGGSVVPEKKEAINDEMESIMGNNTWVLTDLPLGCRPLGCKWIFKRKLKMDVKTTFLNRELEEEVYMNQHLGFIFPGNENKVDLTKEFFSSRYSMKDMGEVDVILVSTPMDTCEKLIPNKGHVVSQLKYTSNLDTQHWQEIQRVLMYLKKTMDYRLVYSIYPSVLEGYTDEVGSAILKRIQSEFVALAAAGKEAEWLKNLLLKILLWVKPMEPISIQYDSAATLAKAYSQMYNGNSRHLGVRHIMICKLITNGVISIEFVRTMIDCSIVVGTIDPYLSRAARGRAYSLGGSHILLSCPAILNLCYTIYTKIRIDPSLSNRYAVVDRPTSTYRFLKPWAYPRLGTFDLASYEYYIRAREVILNGESPSPIRSVNEEMDLKWQMAMLTMRARRFLQKIGRNLGLLSIKTKNRETTTRTVPVHETTSNALVSQCDALGYDWSDQAEDGPTNFALMAYTFSSSSSSDSEVSSCSKACLKSYETLKGHYDNLTKDFNKSQLNLGAYKVGLESVEARLEVYKKNEVIDKYNTSEGYHAVPPPYTGNFMPSKPDLVFGDKHVVSKFVTSLHGIAKNKVKTSESKFKTVSEPIIEDWVSDNEDEDDIKSKSEHIQPSFAKEKRVIDSGCSRHMTRNMSYLSEYEEIDGGYVAFRGDPTGGKIISKDTECVVLSPNFKLLDESQVLLRVPRKNIMYNVDLRNGAPSGGLTYLFAKATLDESNLWHRRLRHINFKTINKLGIRREFSVARTPQQKGVAERKNRTLIEAARTMLAYSKLPTAFWAEVVNIACYVQNKVLVIKPYNKTPYELFLGRKPDLSFMGPFGCPITILNTLDHLGTGPNWMFDIDTLTMSMNYQPIFAGNQTNGSKDEVIDVAGKKREAANTNSTNRLNTISLPVNAVSSSFTTVDLARERTQRNEFKNIPTDPLMPDLEDTIDTGNLVMHMMMKLRIDVKSAFLYGIIEEEVYVCQPPSFEDPYFPDKVYKVEQPLYGLHQAPKSCQDKYVAVILKKFDFFSVKTASTPIETNKALLKDEKSVDVDVHLYRSMIGSLMYLIASRPDIMFSVCACARFQVTPKVSHLHAVKRNFRYLKDQPKLGLWYPRDSPFDLEAFSDSDYARASLDRKSTTGGCQFLGKRLMQKPTESEGFEQIIDFLNANPIKYALTFNPTIYTSCVQQFWDSAKVKTVNEDVQIRALVDGKRIIVNEASIRRDLQDVEGVPTTSNDPLPSGEDRMQLTKLMNLFTNLQKQVLDLEKAKTTQAKEIVDLKKRVNKLERKKKSRTSGLKRLWKVGLTPRTESSKDKESLGDQENASKQGRMIDNIDQDVEITLVDETQRRMNEEEIFRVDDLDGDDIIMDAITGEDVEQSTKVAKKEVSTADLVTTDGEVVTTAEGVEVTTAAATSQISKDELTLAQTLIDIKAAKPKARGAKDKGKGIMVEPEKPLKKKDQIAFDKEITRNLEAQIKAEMEEEERIAREKDEANIAIVEEMSKKTQAEVTEGSSKRAGDLLEQESAKRQRLEKEDDSAKLKKCLEIVPEDDDVTIEATPLSSKSQTIVDYKIYKEGRKS</sequence>
<dbReference type="InterPro" id="IPR001584">
    <property type="entry name" value="Integrase_cat-core"/>
</dbReference>
<dbReference type="InterPro" id="IPR057670">
    <property type="entry name" value="SH3_retrovirus"/>
</dbReference>
<dbReference type="PANTHER" id="PTHR11439:SF509">
    <property type="entry name" value="RNA-DIRECTED DNA POLYMERASE"/>
    <property type="match status" value="1"/>
</dbReference>
<dbReference type="InterPro" id="IPR013103">
    <property type="entry name" value="RVT_2"/>
</dbReference>
<dbReference type="GO" id="GO:0003676">
    <property type="term" value="F:nucleic acid binding"/>
    <property type="evidence" value="ECO:0007669"/>
    <property type="project" value="InterPro"/>
</dbReference>
<dbReference type="Gene3D" id="3.30.420.10">
    <property type="entry name" value="Ribonuclease H-like superfamily/Ribonuclease H"/>
    <property type="match status" value="1"/>
</dbReference>
<feature type="domain" description="Integrase catalytic" evidence="4">
    <location>
        <begin position="1705"/>
        <end position="1800"/>
    </location>
</feature>
<keyword evidence="3" id="KW-0732">Signal</keyword>
<organism evidence="5">
    <name type="scientific">Tanacetum cinerariifolium</name>
    <name type="common">Dalmatian daisy</name>
    <name type="synonym">Chrysanthemum cinerariifolium</name>
    <dbReference type="NCBI Taxonomy" id="118510"/>
    <lineage>
        <taxon>Eukaryota</taxon>
        <taxon>Viridiplantae</taxon>
        <taxon>Streptophyta</taxon>
        <taxon>Embryophyta</taxon>
        <taxon>Tracheophyta</taxon>
        <taxon>Spermatophyta</taxon>
        <taxon>Magnoliopsida</taxon>
        <taxon>eudicotyledons</taxon>
        <taxon>Gunneridae</taxon>
        <taxon>Pentapetalae</taxon>
        <taxon>asterids</taxon>
        <taxon>campanulids</taxon>
        <taxon>Asterales</taxon>
        <taxon>Asteraceae</taxon>
        <taxon>Asteroideae</taxon>
        <taxon>Anthemideae</taxon>
        <taxon>Anthemidinae</taxon>
        <taxon>Tanacetum</taxon>
    </lineage>
</organism>
<dbReference type="GO" id="GO:0015074">
    <property type="term" value="P:DNA integration"/>
    <property type="evidence" value="ECO:0007669"/>
    <property type="project" value="InterPro"/>
</dbReference>
<feature type="compositionally biased region" description="Polar residues" evidence="2">
    <location>
        <begin position="374"/>
        <end position="398"/>
    </location>
</feature>
<evidence type="ECO:0000256" key="3">
    <source>
        <dbReference type="SAM" id="SignalP"/>
    </source>
</evidence>
<dbReference type="Pfam" id="PF07727">
    <property type="entry name" value="RVT_2"/>
    <property type="match status" value="1"/>
</dbReference>
<feature type="region of interest" description="Disordered" evidence="2">
    <location>
        <begin position="781"/>
        <end position="828"/>
    </location>
</feature>
<feature type="region of interest" description="Disordered" evidence="2">
    <location>
        <begin position="303"/>
        <end position="338"/>
    </location>
</feature>
<evidence type="ECO:0000313" key="5">
    <source>
        <dbReference type="EMBL" id="GEU44288.1"/>
    </source>
</evidence>
<dbReference type="SUPFAM" id="SSF53098">
    <property type="entry name" value="Ribonuclease H-like"/>
    <property type="match status" value="1"/>
</dbReference>
<dbReference type="EMBL" id="BKCJ010001826">
    <property type="protein sequence ID" value="GEU44288.1"/>
    <property type="molecule type" value="Genomic_DNA"/>
</dbReference>
<feature type="compositionally biased region" description="Acidic residues" evidence="2">
    <location>
        <begin position="415"/>
        <end position="425"/>
    </location>
</feature>
<proteinExistence type="predicted"/>
<comment type="caution">
    <text evidence="5">The sequence shown here is derived from an EMBL/GenBank/DDBJ whole genome shotgun (WGS) entry which is preliminary data.</text>
</comment>
<feature type="region of interest" description="Disordered" evidence="2">
    <location>
        <begin position="2273"/>
        <end position="2298"/>
    </location>
</feature>
<reference evidence="5" key="1">
    <citation type="journal article" date="2019" name="Sci. Rep.">
        <title>Draft genome of Tanacetum cinerariifolium, the natural source of mosquito coil.</title>
        <authorList>
            <person name="Yamashiro T."/>
            <person name="Shiraishi A."/>
            <person name="Satake H."/>
            <person name="Nakayama K."/>
        </authorList>
    </citation>
    <scope>NUCLEOTIDE SEQUENCE</scope>
</reference>
<keyword evidence="1" id="KW-0175">Coiled coil</keyword>
<feature type="compositionally biased region" description="Basic and acidic residues" evidence="2">
    <location>
        <begin position="2485"/>
        <end position="2509"/>
    </location>
</feature>
<protein>
    <submittedName>
        <fullName evidence="5">Zinc finger, CCHC-type</fullName>
    </submittedName>
</protein>
<feature type="region of interest" description="Disordered" evidence="2">
    <location>
        <begin position="2475"/>
        <end position="2509"/>
    </location>
</feature>
<dbReference type="InterPro" id="IPR012337">
    <property type="entry name" value="RNaseH-like_sf"/>
</dbReference>
<evidence type="ECO:0000256" key="1">
    <source>
        <dbReference type="SAM" id="Coils"/>
    </source>
</evidence>
<feature type="compositionally biased region" description="Basic and acidic residues" evidence="2">
    <location>
        <begin position="356"/>
        <end position="370"/>
    </location>
</feature>
<feature type="compositionally biased region" description="Polar residues" evidence="2">
    <location>
        <begin position="978"/>
        <end position="987"/>
    </location>
</feature>
<dbReference type="InterPro" id="IPR036397">
    <property type="entry name" value="RNaseH_sf"/>
</dbReference>
<feature type="region of interest" description="Disordered" evidence="2">
    <location>
        <begin position="350"/>
        <end position="437"/>
    </location>
</feature>
<evidence type="ECO:0000256" key="2">
    <source>
        <dbReference type="SAM" id="MobiDB-lite"/>
    </source>
</evidence>
<feature type="coiled-coil region" evidence="1">
    <location>
        <begin position="2220"/>
        <end position="2261"/>
    </location>
</feature>
<feature type="region of interest" description="Disordered" evidence="2">
    <location>
        <begin position="977"/>
        <end position="1001"/>
    </location>
</feature>
<dbReference type="Pfam" id="PF25597">
    <property type="entry name" value="SH3_retrovirus"/>
    <property type="match status" value="1"/>
</dbReference>
<feature type="compositionally biased region" description="Basic residues" evidence="2">
    <location>
        <begin position="399"/>
        <end position="409"/>
    </location>
</feature>
<accession>A0A6L2K4F0</accession>
<gene>
    <name evidence="5" type="ORF">Tci_016266</name>
</gene>